<feature type="non-terminal residue" evidence="1">
    <location>
        <position position="273"/>
    </location>
</feature>
<feature type="non-terminal residue" evidence="1">
    <location>
        <position position="1"/>
    </location>
</feature>
<accession>A0ACC1HBE8</accession>
<dbReference type="EMBL" id="JAMZIH010006720">
    <property type="protein sequence ID" value="KAJ1673641.1"/>
    <property type="molecule type" value="Genomic_DNA"/>
</dbReference>
<protein>
    <submittedName>
        <fullName evidence="1">Transcription factor spt8</fullName>
    </submittedName>
</protein>
<organism evidence="1 2">
    <name type="scientific">Spiromyces aspiralis</name>
    <dbReference type="NCBI Taxonomy" id="68401"/>
    <lineage>
        <taxon>Eukaryota</taxon>
        <taxon>Fungi</taxon>
        <taxon>Fungi incertae sedis</taxon>
        <taxon>Zoopagomycota</taxon>
        <taxon>Kickxellomycotina</taxon>
        <taxon>Kickxellomycetes</taxon>
        <taxon>Kickxellales</taxon>
        <taxon>Kickxellaceae</taxon>
        <taxon>Spiromyces</taxon>
    </lineage>
</organism>
<evidence type="ECO:0000313" key="2">
    <source>
        <dbReference type="Proteomes" id="UP001145114"/>
    </source>
</evidence>
<sequence length="273" mass="30046">GNIALWTVRHDEGRQIALLKGHTSPVSVLKVTPDEFGAVSGSWDKTIKVRAASNFGGNAMYWDLNTGQAVRTFDKHISQISAISFRPDWRDSEPPMSLDPDQGPADGADTAGGRPVPIMLSTSIDGKCIIWDVRDPTPIPRDFGIPHKTPPWALSNTWNVTGDRIYVGRRNNTIDEYDFASGNLVQSLRLPINSGPVSALHIMPNNRHLICCSLDNIRMWDLQKPQEKKGSVPFQIVSGHHGGTISQIFIDPSQRFMVSASGNRGWDGPSNKN</sequence>
<proteinExistence type="predicted"/>
<keyword evidence="2" id="KW-1185">Reference proteome</keyword>
<evidence type="ECO:0000313" key="1">
    <source>
        <dbReference type="EMBL" id="KAJ1673641.1"/>
    </source>
</evidence>
<reference evidence="1" key="1">
    <citation type="submission" date="2022-06" db="EMBL/GenBank/DDBJ databases">
        <title>Phylogenomic reconstructions and comparative analyses of Kickxellomycotina fungi.</title>
        <authorList>
            <person name="Reynolds N.K."/>
            <person name="Stajich J.E."/>
            <person name="Barry K."/>
            <person name="Grigoriev I.V."/>
            <person name="Crous P."/>
            <person name="Smith M.E."/>
        </authorList>
    </citation>
    <scope>NUCLEOTIDE SEQUENCE</scope>
    <source>
        <strain evidence="1">RSA 2271</strain>
    </source>
</reference>
<gene>
    <name evidence="1" type="primary">SPT8</name>
    <name evidence="1" type="ORF">EV182_004840</name>
</gene>
<name>A0ACC1HBE8_9FUNG</name>
<comment type="caution">
    <text evidence="1">The sequence shown here is derived from an EMBL/GenBank/DDBJ whole genome shotgun (WGS) entry which is preliminary data.</text>
</comment>
<dbReference type="Proteomes" id="UP001145114">
    <property type="component" value="Unassembled WGS sequence"/>
</dbReference>